<protein>
    <submittedName>
        <fullName evidence="1">Uncharacterized protein</fullName>
    </submittedName>
</protein>
<comment type="caution">
    <text evidence="1">The sequence shown here is derived from an EMBL/GenBank/DDBJ whole genome shotgun (WGS) entry which is preliminary data.</text>
</comment>
<dbReference type="EMBL" id="BTRK01000005">
    <property type="protein sequence ID" value="GMR51267.1"/>
    <property type="molecule type" value="Genomic_DNA"/>
</dbReference>
<dbReference type="AlphaFoldDB" id="A0AAN5I405"/>
<dbReference type="Proteomes" id="UP001328107">
    <property type="component" value="Unassembled WGS sequence"/>
</dbReference>
<feature type="non-terminal residue" evidence="1">
    <location>
        <position position="72"/>
    </location>
</feature>
<feature type="non-terminal residue" evidence="1">
    <location>
        <position position="1"/>
    </location>
</feature>
<gene>
    <name evidence="1" type="ORF">PMAYCL1PPCAC_21462</name>
</gene>
<proteinExistence type="predicted"/>
<accession>A0AAN5I405</accession>
<evidence type="ECO:0000313" key="2">
    <source>
        <dbReference type="Proteomes" id="UP001328107"/>
    </source>
</evidence>
<evidence type="ECO:0000313" key="1">
    <source>
        <dbReference type="EMBL" id="GMR51267.1"/>
    </source>
</evidence>
<name>A0AAN5I405_9BILA</name>
<keyword evidence="2" id="KW-1185">Reference proteome</keyword>
<sequence>TLAIFAPIVTIDFGVDGEFNMTAKSTFGKFKTSALSSTVFMSPGYTGCQLGGENRGYHTKRNTIYDSITMAA</sequence>
<reference evidence="2" key="1">
    <citation type="submission" date="2022-10" db="EMBL/GenBank/DDBJ databases">
        <title>Genome assembly of Pristionchus species.</title>
        <authorList>
            <person name="Yoshida K."/>
            <person name="Sommer R.J."/>
        </authorList>
    </citation>
    <scope>NUCLEOTIDE SEQUENCE [LARGE SCALE GENOMIC DNA]</scope>
    <source>
        <strain evidence="2">RS5460</strain>
    </source>
</reference>
<organism evidence="1 2">
    <name type="scientific">Pristionchus mayeri</name>
    <dbReference type="NCBI Taxonomy" id="1317129"/>
    <lineage>
        <taxon>Eukaryota</taxon>
        <taxon>Metazoa</taxon>
        <taxon>Ecdysozoa</taxon>
        <taxon>Nematoda</taxon>
        <taxon>Chromadorea</taxon>
        <taxon>Rhabditida</taxon>
        <taxon>Rhabditina</taxon>
        <taxon>Diplogasteromorpha</taxon>
        <taxon>Diplogasteroidea</taxon>
        <taxon>Neodiplogasteridae</taxon>
        <taxon>Pristionchus</taxon>
    </lineage>
</organism>